<dbReference type="Proteomes" id="UP001445076">
    <property type="component" value="Unassembled WGS sequence"/>
</dbReference>
<dbReference type="NCBIfam" id="TIGR01484">
    <property type="entry name" value="HAD-SF-IIB"/>
    <property type="match status" value="1"/>
</dbReference>
<dbReference type="PANTHER" id="PTHR10788">
    <property type="entry name" value="TREHALOSE-6-PHOSPHATE SYNTHASE"/>
    <property type="match status" value="1"/>
</dbReference>
<dbReference type="NCBIfam" id="TIGR00685">
    <property type="entry name" value="T6PP"/>
    <property type="match status" value="1"/>
</dbReference>
<comment type="similarity">
    <text evidence="1">In the N-terminal section; belongs to the glycosyltransferase 20 family.</text>
</comment>
<protein>
    <submittedName>
        <fullName evidence="3">Uncharacterized protein</fullName>
    </submittedName>
</protein>
<reference evidence="3 4" key="1">
    <citation type="journal article" date="2024" name="BMC Genomics">
        <title>Genome assembly of redclaw crayfish (Cherax quadricarinatus) provides insights into its immune adaptation and hypoxia tolerance.</title>
        <authorList>
            <person name="Liu Z."/>
            <person name="Zheng J."/>
            <person name="Li H."/>
            <person name="Fang K."/>
            <person name="Wang S."/>
            <person name="He J."/>
            <person name="Zhou D."/>
            <person name="Weng S."/>
            <person name="Chi M."/>
            <person name="Gu Z."/>
            <person name="He J."/>
            <person name="Li F."/>
            <person name="Wang M."/>
        </authorList>
    </citation>
    <scope>NUCLEOTIDE SEQUENCE [LARGE SCALE GENOMIC DNA]</scope>
    <source>
        <strain evidence="3">ZL_2023a</strain>
    </source>
</reference>
<dbReference type="InterPro" id="IPR006379">
    <property type="entry name" value="HAD-SF_hydro_IIB"/>
</dbReference>
<dbReference type="Gene3D" id="3.30.70.1020">
    <property type="entry name" value="Trehalose-6-phosphate phosphatase related protein, domain 2"/>
    <property type="match status" value="1"/>
</dbReference>
<dbReference type="Gene3D" id="3.40.50.1000">
    <property type="entry name" value="HAD superfamily/HAD-like"/>
    <property type="match status" value="1"/>
</dbReference>
<evidence type="ECO:0000256" key="1">
    <source>
        <dbReference type="ARBA" id="ARBA00005409"/>
    </source>
</evidence>
<dbReference type="CDD" id="cd01627">
    <property type="entry name" value="HAD_TPP"/>
    <property type="match status" value="1"/>
</dbReference>
<dbReference type="GO" id="GO:0005992">
    <property type="term" value="P:trehalose biosynthetic process"/>
    <property type="evidence" value="ECO:0007669"/>
    <property type="project" value="InterPro"/>
</dbReference>
<name>A0AAW0WZ48_CHEQU</name>
<evidence type="ECO:0000313" key="3">
    <source>
        <dbReference type="EMBL" id="KAK8736897.1"/>
    </source>
</evidence>
<sequence length="759" mass="85407">MKVECKSPMVVVAHRLPFTLQPDPHTGKLTRKPSAGGLVTAVAPVVVETQGLWVGWSGLHLEDSNVEIPEADPNDQTPTAGLKSSQVIPVILPKEKLDDFYDFCNSTLWPLFHYMPHCATFHADKWEVYKEVNAEFARLTVLTVKSLSESHPGSVPLVWLHDFHMMLAVDTIREKCHEENIPIKLAFFHHIPFPSWDIMHIFPWEDELLQSILGCDSVGFQTEDYCLNFIDCCQRRLGSRVHKEMLVEHNSRVVSVSPLPISIPYDRFVKLAEKAPQMNHLKEQLLLGVDSLDYSQGLLHRFKAFETLLKKHPELTERITFLQVVVPSHTGLKVYKELDEMIDSINKNYSTPNWIPIRCMYGCISQDELAGFYRDASVAVVTPLRDGMTLVAKEYVACQTRGSGVLILSYFAGACSSMQEALNVNPYETNEFADTLHRALTMSKDERELRIKQLRRREQKYDANFWFISFLKTVNCLGGAEESVAQCSVLPLSEEDFSKYLGTYVTESSNLALLLDYDGTLAPIVSHPDLAQMPDKTRSVLEALSNVPDVHIAIISGRAMDNLKSIVGIQGITYAGNHGFEIHHPDGTTFMHPVPDKYKVQLESLKRSLEGLDIEGAWVEDKGTGITFHYRKVDKEKVAGLTSQALKLFEEAGISPHQSLCAYEGRPPVTWNKGYAAVHILRTIFGSDWSDNVSTIFVGDDKTDEDAIKTLKGMAVTFRVTGFRNVKTTATHCLSTTDDVFTMLKWIEKRLRSRASAAK</sequence>
<proteinExistence type="inferred from homology"/>
<dbReference type="FunFam" id="3.40.50.1000:FF:000324">
    <property type="entry name" value="Putative Alpha,alpha-trehalose-phosphate synthase"/>
    <property type="match status" value="1"/>
</dbReference>
<organism evidence="3 4">
    <name type="scientific">Cherax quadricarinatus</name>
    <name type="common">Australian red claw crayfish</name>
    <dbReference type="NCBI Taxonomy" id="27406"/>
    <lineage>
        <taxon>Eukaryota</taxon>
        <taxon>Metazoa</taxon>
        <taxon>Ecdysozoa</taxon>
        <taxon>Arthropoda</taxon>
        <taxon>Crustacea</taxon>
        <taxon>Multicrustacea</taxon>
        <taxon>Malacostraca</taxon>
        <taxon>Eumalacostraca</taxon>
        <taxon>Eucarida</taxon>
        <taxon>Decapoda</taxon>
        <taxon>Pleocyemata</taxon>
        <taxon>Astacidea</taxon>
        <taxon>Parastacoidea</taxon>
        <taxon>Parastacidae</taxon>
        <taxon>Cherax</taxon>
    </lineage>
</organism>
<gene>
    <name evidence="3" type="ORF">OTU49_004707</name>
</gene>
<dbReference type="GO" id="GO:0003825">
    <property type="term" value="F:alpha,alpha-trehalose-phosphate synthase (UDP-forming) activity"/>
    <property type="evidence" value="ECO:0007669"/>
    <property type="project" value="TreeGrafter"/>
</dbReference>
<dbReference type="SUPFAM" id="SSF56784">
    <property type="entry name" value="HAD-like"/>
    <property type="match status" value="1"/>
</dbReference>
<comment type="similarity">
    <text evidence="2">In the C-terminal section; belongs to the trehalose phosphatase family.</text>
</comment>
<dbReference type="InterPro" id="IPR001830">
    <property type="entry name" value="Glyco_trans_20"/>
</dbReference>
<dbReference type="EMBL" id="JARKIK010000043">
    <property type="protein sequence ID" value="KAK8736897.1"/>
    <property type="molecule type" value="Genomic_DNA"/>
</dbReference>
<dbReference type="SUPFAM" id="SSF53756">
    <property type="entry name" value="UDP-Glycosyltransferase/glycogen phosphorylase"/>
    <property type="match status" value="1"/>
</dbReference>
<dbReference type="InterPro" id="IPR036412">
    <property type="entry name" value="HAD-like_sf"/>
</dbReference>
<dbReference type="FunFam" id="3.40.50.2000:FF:000150">
    <property type="entry name" value="Trehalose-6-phosphate synthase"/>
    <property type="match status" value="1"/>
</dbReference>
<dbReference type="CDD" id="cd03788">
    <property type="entry name" value="GT20_TPS"/>
    <property type="match status" value="1"/>
</dbReference>
<dbReference type="AlphaFoldDB" id="A0AAW0WZ48"/>
<dbReference type="GO" id="GO:0004805">
    <property type="term" value="F:trehalose-phosphatase activity"/>
    <property type="evidence" value="ECO:0007669"/>
    <property type="project" value="TreeGrafter"/>
</dbReference>
<dbReference type="PANTHER" id="PTHR10788:SF106">
    <property type="entry name" value="BCDNA.GH08860"/>
    <property type="match status" value="1"/>
</dbReference>
<evidence type="ECO:0000256" key="2">
    <source>
        <dbReference type="ARBA" id="ARBA00006330"/>
    </source>
</evidence>
<comment type="caution">
    <text evidence="3">The sequence shown here is derived from an EMBL/GenBank/DDBJ whole genome shotgun (WGS) entry which is preliminary data.</text>
</comment>
<dbReference type="Pfam" id="PF00982">
    <property type="entry name" value="Glyco_transf_20"/>
    <property type="match status" value="1"/>
</dbReference>
<dbReference type="Gene3D" id="3.40.50.2000">
    <property type="entry name" value="Glycogen Phosphorylase B"/>
    <property type="match status" value="2"/>
</dbReference>
<dbReference type="InterPro" id="IPR023214">
    <property type="entry name" value="HAD_sf"/>
</dbReference>
<accession>A0AAW0WZ48</accession>
<keyword evidence="4" id="KW-1185">Reference proteome</keyword>
<dbReference type="Pfam" id="PF02358">
    <property type="entry name" value="Trehalose_PPase"/>
    <property type="match status" value="1"/>
</dbReference>
<evidence type="ECO:0000313" key="4">
    <source>
        <dbReference type="Proteomes" id="UP001445076"/>
    </source>
</evidence>
<dbReference type="InterPro" id="IPR003337">
    <property type="entry name" value="Trehalose_PPase"/>
</dbReference>
<dbReference type="GO" id="GO:0005829">
    <property type="term" value="C:cytosol"/>
    <property type="evidence" value="ECO:0007669"/>
    <property type="project" value="TreeGrafter"/>
</dbReference>